<keyword evidence="2" id="KW-1185">Reference proteome</keyword>
<organism evidence="1 2">
    <name type="scientific">Armillaria ostoyae</name>
    <name type="common">Armillaria root rot fungus</name>
    <dbReference type="NCBI Taxonomy" id="47428"/>
    <lineage>
        <taxon>Eukaryota</taxon>
        <taxon>Fungi</taxon>
        <taxon>Dikarya</taxon>
        <taxon>Basidiomycota</taxon>
        <taxon>Agaricomycotina</taxon>
        <taxon>Agaricomycetes</taxon>
        <taxon>Agaricomycetidae</taxon>
        <taxon>Agaricales</taxon>
        <taxon>Marasmiineae</taxon>
        <taxon>Physalacriaceae</taxon>
        <taxon>Armillaria</taxon>
    </lineage>
</organism>
<sequence length="258" mass="28314">MLECFSVREYQIELESHFRNRSDPASGSEQADARFEDPAADILSINDAGCGQETQRDETGLLPPQALQLAEELLSPKMGFEPLPPAYWGTVANFETRKGSSDDITTAKLPSPLLNLSICCRELPPLSFLQIKYTPSIHKDMNASSPNPPYGSVATPLTNQADEFSPPGEFTQLGVSGDGYCSVWTLVDDRPAFQSSGNWARPCREEAKRDKDFHLSAPLQDVSLSPSNGSINANCPMYPQAAEHFGSYIQSVLRLEIL</sequence>
<gene>
    <name evidence="1" type="ORF">ARMOST_12219</name>
</gene>
<evidence type="ECO:0000313" key="2">
    <source>
        <dbReference type="Proteomes" id="UP000219338"/>
    </source>
</evidence>
<dbReference type="Proteomes" id="UP000219338">
    <property type="component" value="Unassembled WGS sequence"/>
</dbReference>
<proteinExistence type="predicted"/>
<name>A0A284RJA6_ARMOS</name>
<protein>
    <submittedName>
        <fullName evidence="1">Uncharacterized protein</fullName>
    </submittedName>
</protein>
<evidence type="ECO:0000313" key="1">
    <source>
        <dbReference type="EMBL" id="SJL08848.1"/>
    </source>
</evidence>
<dbReference type="EMBL" id="FUEG01000009">
    <property type="protein sequence ID" value="SJL08848.1"/>
    <property type="molecule type" value="Genomic_DNA"/>
</dbReference>
<reference evidence="2" key="1">
    <citation type="journal article" date="2017" name="Nat. Ecol. Evol.">
        <title>Genome expansion and lineage-specific genetic innovations in the forest pathogenic fungi Armillaria.</title>
        <authorList>
            <person name="Sipos G."/>
            <person name="Prasanna A.N."/>
            <person name="Walter M.C."/>
            <person name="O'Connor E."/>
            <person name="Balint B."/>
            <person name="Krizsan K."/>
            <person name="Kiss B."/>
            <person name="Hess J."/>
            <person name="Varga T."/>
            <person name="Slot J."/>
            <person name="Riley R."/>
            <person name="Boka B."/>
            <person name="Rigling D."/>
            <person name="Barry K."/>
            <person name="Lee J."/>
            <person name="Mihaltcheva S."/>
            <person name="LaButti K."/>
            <person name="Lipzen A."/>
            <person name="Waldron R."/>
            <person name="Moloney N.M."/>
            <person name="Sperisen C."/>
            <person name="Kredics L."/>
            <person name="Vagvoelgyi C."/>
            <person name="Patrignani A."/>
            <person name="Fitzpatrick D."/>
            <person name="Nagy I."/>
            <person name="Doyle S."/>
            <person name="Anderson J.B."/>
            <person name="Grigoriev I.V."/>
            <person name="Gueldener U."/>
            <person name="Muensterkoetter M."/>
            <person name="Nagy L.G."/>
        </authorList>
    </citation>
    <scope>NUCLEOTIDE SEQUENCE [LARGE SCALE GENOMIC DNA]</scope>
    <source>
        <strain evidence="2">C18/9</strain>
    </source>
</reference>
<dbReference type="AlphaFoldDB" id="A0A284RJA6"/>
<accession>A0A284RJA6</accession>